<dbReference type="AlphaFoldDB" id="A0A5B7JTT8"/>
<evidence type="ECO:0000313" key="2">
    <source>
        <dbReference type="Proteomes" id="UP000324222"/>
    </source>
</evidence>
<protein>
    <submittedName>
        <fullName evidence="1">Uncharacterized protein</fullName>
    </submittedName>
</protein>
<dbReference type="EMBL" id="VSRR010112972">
    <property type="protein sequence ID" value="MPC98189.1"/>
    <property type="molecule type" value="Genomic_DNA"/>
</dbReference>
<accession>A0A5B7JTT8</accession>
<comment type="caution">
    <text evidence="1">The sequence shown here is derived from an EMBL/GenBank/DDBJ whole genome shotgun (WGS) entry which is preliminary data.</text>
</comment>
<evidence type="ECO:0000313" key="1">
    <source>
        <dbReference type="EMBL" id="MPC98189.1"/>
    </source>
</evidence>
<gene>
    <name evidence="1" type="ORF">E2C01_093545</name>
</gene>
<sequence length="85" mass="9340">MAAIIESLALPRLAFVPELPQLTATHLPHRYSNAACIPVSLHWISKPRLLPFLPRPCDPSITGTTKVRVLLLTAPPPPPPPLRVR</sequence>
<proteinExistence type="predicted"/>
<keyword evidence="2" id="KW-1185">Reference proteome</keyword>
<reference evidence="1 2" key="1">
    <citation type="submission" date="2019-05" db="EMBL/GenBank/DDBJ databases">
        <title>Another draft genome of Portunus trituberculatus and its Hox gene families provides insights of decapod evolution.</title>
        <authorList>
            <person name="Jeong J.-H."/>
            <person name="Song I."/>
            <person name="Kim S."/>
            <person name="Choi T."/>
            <person name="Kim D."/>
            <person name="Ryu S."/>
            <person name="Kim W."/>
        </authorList>
    </citation>
    <scope>NUCLEOTIDE SEQUENCE [LARGE SCALE GENOMIC DNA]</scope>
    <source>
        <tissue evidence="1">Muscle</tissue>
    </source>
</reference>
<dbReference type="Proteomes" id="UP000324222">
    <property type="component" value="Unassembled WGS sequence"/>
</dbReference>
<organism evidence="1 2">
    <name type="scientific">Portunus trituberculatus</name>
    <name type="common">Swimming crab</name>
    <name type="synonym">Neptunus trituberculatus</name>
    <dbReference type="NCBI Taxonomy" id="210409"/>
    <lineage>
        <taxon>Eukaryota</taxon>
        <taxon>Metazoa</taxon>
        <taxon>Ecdysozoa</taxon>
        <taxon>Arthropoda</taxon>
        <taxon>Crustacea</taxon>
        <taxon>Multicrustacea</taxon>
        <taxon>Malacostraca</taxon>
        <taxon>Eumalacostraca</taxon>
        <taxon>Eucarida</taxon>
        <taxon>Decapoda</taxon>
        <taxon>Pleocyemata</taxon>
        <taxon>Brachyura</taxon>
        <taxon>Eubrachyura</taxon>
        <taxon>Portunoidea</taxon>
        <taxon>Portunidae</taxon>
        <taxon>Portuninae</taxon>
        <taxon>Portunus</taxon>
    </lineage>
</organism>
<name>A0A5B7JTT8_PORTR</name>